<evidence type="ECO:0000313" key="3">
    <source>
        <dbReference type="Proteomes" id="UP000010473"/>
    </source>
</evidence>
<dbReference type="RefSeq" id="WP_015195665.1">
    <property type="nucleotide sequence ID" value="NC_019749.1"/>
</dbReference>
<sequence>MNSLKKILQLSKFLAVALVFSLFLFSQNAIAKNITGMSAIEEMFEADIQGGNFTVDAKDLDFKNNLRVGSAVLSLPPDETGTIEEIAITGPSGKIFGCVNIKVQNGTDLIKSCGGPAYLVPGKTKYYAKGSNFQPQTDLKLRVKLSE</sequence>
<keyword evidence="3" id="KW-1185">Reference proteome</keyword>
<dbReference type="KEGG" id="scs:Sta7437_4858"/>
<evidence type="ECO:0000313" key="2">
    <source>
        <dbReference type="EMBL" id="AFZ38289.1"/>
    </source>
</evidence>
<gene>
    <name evidence="2" type="ordered locus">Sta7437_4858</name>
</gene>
<dbReference type="OrthoDB" id="487302at2"/>
<keyword evidence="2" id="KW-0614">Plasmid</keyword>
<dbReference type="AlphaFoldDB" id="K9Y1T2"/>
<keyword evidence="1" id="KW-0732">Signal</keyword>
<organism evidence="2 3">
    <name type="scientific">Stanieria cyanosphaera (strain ATCC 29371 / PCC 7437)</name>
    <dbReference type="NCBI Taxonomy" id="111780"/>
    <lineage>
        <taxon>Bacteria</taxon>
        <taxon>Bacillati</taxon>
        <taxon>Cyanobacteriota</taxon>
        <taxon>Cyanophyceae</taxon>
        <taxon>Pleurocapsales</taxon>
        <taxon>Dermocarpellaceae</taxon>
        <taxon>Stanieria</taxon>
    </lineage>
</organism>
<reference evidence="3" key="1">
    <citation type="journal article" date="2013" name="Proc. Natl. Acad. Sci. U.S.A.">
        <title>Improving the coverage of the cyanobacterial phylum using diversity-driven genome sequencing.</title>
        <authorList>
            <person name="Shih P.M."/>
            <person name="Wu D."/>
            <person name="Latifi A."/>
            <person name="Axen S.D."/>
            <person name="Fewer D.P."/>
            <person name="Talla E."/>
            <person name="Calteau A."/>
            <person name="Cai F."/>
            <person name="Tandeau de Marsac N."/>
            <person name="Rippka R."/>
            <person name="Herdman M."/>
            <person name="Sivonen K."/>
            <person name="Coursin T."/>
            <person name="Laurent T."/>
            <person name="Goodwin L."/>
            <person name="Nolan M."/>
            <person name="Davenport K.W."/>
            <person name="Han C.S."/>
            <person name="Rubin E.M."/>
            <person name="Eisen J.A."/>
            <person name="Woyke T."/>
            <person name="Gugger M."/>
            <person name="Kerfeld C.A."/>
        </authorList>
    </citation>
    <scope>NUCLEOTIDE SEQUENCE [LARGE SCALE GENOMIC DNA]</scope>
    <source>
        <strain evidence="3">ATCC 29371 / PCC 7437</strain>
        <plasmid evidence="3">Plasmid pSTA7437.02</plasmid>
    </source>
</reference>
<protein>
    <submittedName>
        <fullName evidence="2">Uncharacterized protein</fullName>
    </submittedName>
</protein>
<evidence type="ECO:0000256" key="1">
    <source>
        <dbReference type="SAM" id="SignalP"/>
    </source>
</evidence>
<feature type="signal peptide" evidence="1">
    <location>
        <begin position="1"/>
        <end position="31"/>
    </location>
</feature>
<dbReference type="HOGENOM" id="CLU_1766890_0_0_3"/>
<dbReference type="Proteomes" id="UP000010473">
    <property type="component" value="Plasmid pSTA7437.02"/>
</dbReference>
<feature type="chain" id="PRO_5003938246" evidence="1">
    <location>
        <begin position="32"/>
        <end position="147"/>
    </location>
</feature>
<dbReference type="EMBL" id="CP003655">
    <property type="protein sequence ID" value="AFZ38289.1"/>
    <property type="molecule type" value="Genomic_DNA"/>
</dbReference>
<accession>K9Y1T2</accession>
<name>K9Y1T2_STAC7</name>
<geneLocation type="plasmid" evidence="2 3">
    <name>pSTA7437.02</name>
</geneLocation>
<proteinExistence type="predicted"/>